<reference evidence="1 2" key="1">
    <citation type="submission" date="2016-10" db="EMBL/GenBank/DDBJ databases">
        <authorList>
            <person name="de Groot N.N."/>
        </authorList>
    </citation>
    <scope>NUCLEOTIDE SEQUENCE [LARGE SCALE GENOMIC DNA]</scope>
    <source>
        <strain evidence="1 2">DSM 16981</strain>
    </source>
</reference>
<keyword evidence="2" id="KW-1185">Reference proteome</keyword>
<dbReference type="SUPFAM" id="SSF160148">
    <property type="entry name" value="CPE0013-like"/>
    <property type="match status" value="1"/>
</dbReference>
<dbReference type="Proteomes" id="UP000199309">
    <property type="component" value="Unassembled WGS sequence"/>
</dbReference>
<dbReference type="STRING" id="349095.SAMN05660299_00778"/>
<gene>
    <name evidence="1" type="ORF">SAMN05660299_00778</name>
</gene>
<dbReference type="RefSeq" id="WP_091648326.1">
    <property type="nucleotide sequence ID" value="NZ_FNHQ01000006.1"/>
</dbReference>
<sequence>MKKNFTCIICPNSCDIEVMFEGNAIGTVNGASCSKGIEYAKNEMVHPMRTITTSVFVQQGIVPLVSVKLDTPIPKEKIFEVMKFIRDIKVTAPVISGQIIIANILGLKSNVVATKTVEKV</sequence>
<evidence type="ECO:0000313" key="2">
    <source>
        <dbReference type="Proteomes" id="UP000199309"/>
    </source>
</evidence>
<proteinExistence type="predicted"/>
<organism evidence="1 2">
    <name type="scientific">Megasphaera paucivorans</name>
    <dbReference type="NCBI Taxonomy" id="349095"/>
    <lineage>
        <taxon>Bacteria</taxon>
        <taxon>Bacillati</taxon>
        <taxon>Bacillota</taxon>
        <taxon>Negativicutes</taxon>
        <taxon>Veillonellales</taxon>
        <taxon>Veillonellaceae</taxon>
        <taxon>Megasphaera</taxon>
    </lineage>
</organism>
<dbReference type="Gene3D" id="3.10.530.10">
    <property type="entry name" value="CPE0013-like"/>
    <property type="match status" value="1"/>
</dbReference>
<dbReference type="PANTHER" id="PTHR39450">
    <property type="entry name" value="MOLYBDOPTERIN OXIDOREDUCTASE, 4FE-4S CLUSTER-BINDING SUBUNIT"/>
    <property type="match status" value="1"/>
</dbReference>
<evidence type="ECO:0000313" key="1">
    <source>
        <dbReference type="EMBL" id="SDM38917.1"/>
    </source>
</evidence>
<accession>A0A1G9SU91</accession>
<dbReference type="InterPro" id="IPR012460">
    <property type="entry name" value="DUF1667"/>
</dbReference>
<protein>
    <submittedName>
        <fullName evidence="1">CxxC motif-containing protein</fullName>
    </submittedName>
</protein>
<dbReference type="OrthoDB" id="9811531at2"/>
<dbReference type="InterPro" id="IPR036593">
    <property type="entry name" value="CPE0013-like_sf"/>
</dbReference>
<dbReference type="PANTHER" id="PTHR39450:SF1">
    <property type="entry name" value="DUF1667 DOMAIN-CONTAINING PROTEIN"/>
    <property type="match status" value="1"/>
</dbReference>
<dbReference type="Pfam" id="PF07892">
    <property type="entry name" value="DUF1667"/>
    <property type="match status" value="1"/>
</dbReference>
<name>A0A1G9SU91_9FIRM</name>
<dbReference type="AlphaFoldDB" id="A0A1G9SU91"/>
<dbReference type="EMBL" id="FNHQ01000006">
    <property type="protein sequence ID" value="SDM38917.1"/>
    <property type="molecule type" value="Genomic_DNA"/>
</dbReference>